<dbReference type="SUPFAM" id="SSF81901">
    <property type="entry name" value="HCP-like"/>
    <property type="match status" value="1"/>
</dbReference>
<dbReference type="STRING" id="571438.SAMN05192586_1118"/>
<dbReference type="InterPro" id="IPR011990">
    <property type="entry name" value="TPR-like_helical_dom_sf"/>
</dbReference>
<evidence type="ECO:0000256" key="1">
    <source>
        <dbReference type="SAM" id="SignalP"/>
    </source>
</evidence>
<sequence>MKRSIPALLAAVVLAWGLAAPALAADAAQTLQEAWTAYNIGQYKKVIQMVQPLASDGNPRAQVLLGRCYENGLGVDQDLATAAKWFRLAADQNDAEAQVLLAYQYELGVGLPRNEAAVADLMRRAADNGNAEARFNLALYCSQGKYGFPKDPQESFRWAKLAADQGFAQAQRYVGACYEYGVGAPQDAAEATLWYSKAAAQGLEREGNIFTTKREYTMP</sequence>
<keyword evidence="3" id="KW-1185">Reference proteome</keyword>
<feature type="chain" id="PRO_5011500742" description="Sel1 repeat family protein" evidence="1">
    <location>
        <begin position="25"/>
        <end position="219"/>
    </location>
</feature>
<feature type="signal peptide" evidence="1">
    <location>
        <begin position="1"/>
        <end position="24"/>
    </location>
</feature>
<evidence type="ECO:0000313" key="3">
    <source>
        <dbReference type="Proteomes" id="UP000199355"/>
    </source>
</evidence>
<dbReference type="SMART" id="SM00671">
    <property type="entry name" value="SEL1"/>
    <property type="match status" value="4"/>
</dbReference>
<name>A0A1G7NAC2_9BACT</name>
<dbReference type="Proteomes" id="UP000199355">
    <property type="component" value="Unassembled WGS sequence"/>
</dbReference>
<dbReference type="InterPro" id="IPR050767">
    <property type="entry name" value="Sel1_AlgK"/>
</dbReference>
<reference evidence="3" key="1">
    <citation type="submission" date="2016-10" db="EMBL/GenBank/DDBJ databases">
        <authorList>
            <person name="Varghese N."/>
            <person name="Submissions S."/>
        </authorList>
    </citation>
    <scope>NUCLEOTIDE SEQUENCE [LARGE SCALE GENOMIC DNA]</scope>
    <source>
        <strain evidence="3">KHC7</strain>
    </source>
</reference>
<protein>
    <recommendedName>
        <fullName evidence="4">Sel1 repeat family protein</fullName>
    </recommendedName>
</protein>
<dbReference type="OrthoDB" id="9797030at2"/>
<dbReference type="Gene3D" id="1.25.40.10">
    <property type="entry name" value="Tetratricopeptide repeat domain"/>
    <property type="match status" value="1"/>
</dbReference>
<evidence type="ECO:0000313" key="2">
    <source>
        <dbReference type="EMBL" id="SDF70896.1"/>
    </source>
</evidence>
<evidence type="ECO:0008006" key="4">
    <source>
        <dbReference type="Google" id="ProtNLM"/>
    </source>
</evidence>
<dbReference type="PANTHER" id="PTHR11102:SF160">
    <property type="entry name" value="ERAD-ASSOCIATED E3 UBIQUITIN-PROTEIN LIGASE COMPONENT HRD3"/>
    <property type="match status" value="1"/>
</dbReference>
<dbReference type="InterPro" id="IPR006597">
    <property type="entry name" value="Sel1-like"/>
</dbReference>
<dbReference type="AlphaFoldDB" id="A0A1G7NAC2"/>
<accession>A0A1G7NAC2</accession>
<dbReference type="RefSeq" id="WP_092153987.1">
    <property type="nucleotide sequence ID" value="NZ_FNBX01000011.1"/>
</dbReference>
<organism evidence="2 3">
    <name type="scientific">Desulfovibrio legallii</name>
    <dbReference type="NCBI Taxonomy" id="571438"/>
    <lineage>
        <taxon>Bacteria</taxon>
        <taxon>Pseudomonadati</taxon>
        <taxon>Thermodesulfobacteriota</taxon>
        <taxon>Desulfovibrionia</taxon>
        <taxon>Desulfovibrionales</taxon>
        <taxon>Desulfovibrionaceae</taxon>
        <taxon>Desulfovibrio</taxon>
    </lineage>
</organism>
<dbReference type="PANTHER" id="PTHR11102">
    <property type="entry name" value="SEL-1-LIKE PROTEIN"/>
    <property type="match status" value="1"/>
</dbReference>
<dbReference type="Pfam" id="PF08238">
    <property type="entry name" value="Sel1"/>
    <property type="match status" value="4"/>
</dbReference>
<keyword evidence="1" id="KW-0732">Signal</keyword>
<dbReference type="EMBL" id="FNBX01000011">
    <property type="protein sequence ID" value="SDF70896.1"/>
    <property type="molecule type" value="Genomic_DNA"/>
</dbReference>
<proteinExistence type="predicted"/>
<gene>
    <name evidence="2" type="ORF">SAMN05192586_1118</name>
</gene>